<dbReference type="Gene3D" id="1.10.357.10">
    <property type="entry name" value="Tetracycline Repressor, domain 2"/>
    <property type="match status" value="1"/>
</dbReference>
<comment type="caution">
    <text evidence="5">The sequence shown here is derived from an EMBL/GenBank/DDBJ whole genome shotgun (WGS) entry which is preliminary data.</text>
</comment>
<dbReference type="InterPro" id="IPR001647">
    <property type="entry name" value="HTH_TetR"/>
</dbReference>
<dbReference type="RefSeq" id="WP_373297843.1">
    <property type="nucleotide sequence ID" value="NZ_BMZD01000002.1"/>
</dbReference>
<dbReference type="SUPFAM" id="SSF46689">
    <property type="entry name" value="Homeodomain-like"/>
    <property type="match status" value="1"/>
</dbReference>
<evidence type="ECO:0000313" key="5">
    <source>
        <dbReference type="EMBL" id="GGZ93572.1"/>
    </source>
</evidence>
<dbReference type="EMBL" id="BMZD01000002">
    <property type="protein sequence ID" value="GGZ93572.1"/>
    <property type="molecule type" value="Genomic_DNA"/>
</dbReference>
<feature type="compositionally biased region" description="Basic and acidic residues" evidence="3">
    <location>
        <begin position="15"/>
        <end position="26"/>
    </location>
</feature>
<dbReference type="SUPFAM" id="SSF48498">
    <property type="entry name" value="Tetracyclin repressor-like, C-terminal domain"/>
    <property type="match status" value="1"/>
</dbReference>
<evidence type="ECO:0000256" key="3">
    <source>
        <dbReference type="SAM" id="MobiDB-lite"/>
    </source>
</evidence>
<evidence type="ECO:0000313" key="6">
    <source>
        <dbReference type="Proteomes" id="UP000634139"/>
    </source>
</evidence>
<protein>
    <recommendedName>
        <fullName evidence="4">HTH tetR-type domain-containing protein</fullName>
    </recommendedName>
</protein>
<sequence>MDMNAAQPEAGSPERAPRVPRTERGRRTQRAILDAAAAEFGEKGFHESSIVSITIRAGVALGSFYTYFESKEALFKALVQDMSARVRDHVAPVLAERPRPGVEAEGAALGAFLVFAREHKEIYRIIDEAEFVAPEDWRAHYLNTARRIEERLTAAYGRGELAVRPDEVHAWAIMGMNVFLGLRFGVMDGDADLADVAAKANALLKNGLG</sequence>
<reference evidence="5" key="2">
    <citation type="submission" date="2020-09" db="EMBL/GenBank/DDBJ databases">
        <authorList>
            <person name="Sun Q."/>
            <person name="Kim S."/>
        </authorList>
    </citation>
    <scope>NUCLEOTIDE SEQUENCE</scope>
    <source>
        <strain evidence="5">KCTC 32422</strain>
    </source>
</reference>
<dbReference type="PROSITE" id="PS01081">
    <property type="entry name" value="HTH_TETR_1"/>
    <property type="match status" value="1"/>
</dbReference>
<dbReference type="PROSITE" id="PS50977">
    <property type="entry name" value="HTH_TETR_2"/>
    <property type="match status" value="1"/>
</dbReference>
<proteinExistence type="predicted"/>
<organism evidence="5 6">
    <name type="scientific">Novosphingobium arvoryzae</name>
    <dbReference type="NCBI Taxonomy" id="1256514"/>
    <lineage>
        <taxon>Bacteria</taxon>
        <taxon>Pseudomonadati</taxon>
        <taxon>Pseudomonadota</taxon>
        <taxon>Alphaproteobacteria</taxon>
        <taxon>Sphingomonadales</taxon>
        <taxon>Sphingomonadaceae</taxon>
        <taxon>Novosphingobium</taxon>
    </lineage>
</organism>
<dbReference type="PANTHER" id="PTHR43479">
    <property type="entry name" value="ACREF/ENVCD OPERON REPRESSOR-RELATED"/>
    <property type="match status" value="1"/>
</dbReference>
<dbReference type="AlphaFoldDB" id="A0A918RCU7"/>
<dbReference type="InterPro" id="IPR009057">
    <property type="entry name" value="Homeodomain-like_sf"/>
</dbReference>
<keyword evidence="1 2" id="KW-0238">DNA-binding</keyword>
<dbReference type="Pfam" id="PF00440">
    <property type="entry name" value="TetR_N"/>
    <property type="match status" value="1"/>
</dbReference>
<accession>A0A918RCU7</accession>
<dbReference type="InterPro" id="IPR023772">
    <property type="entry name" value="DNA-bd_HTH_TetR-type_CS"/>
</dbReference>
<dbReference type="PANTHER" id="PTHR43479:SF11">
    <property type="entry name" value="ACREF_ENVCD OPERON REPRESSOR-RELATED"/>
    <property type="match status" value="1"/>
</dbReference>
<dbReference type="InterPro" id="IPR036271">
    <property type="entry name" value="Tet_transcr_reg_TetR-rel_C_sf"/>
</dbReference>
<feature type="domain" description="HTH tetR-type" evidence="4">
    <location>
        <begin position="26"/>
        <end position="86"/>
    </location>
</feature>
<dbReference type="GO" id="GO:0003677">
    <property type="term" value="F:DNA binding"/>
    <property type="evidence" value="ECO:0007669"/>
    <property type="project" value="UniProtKB-UniRule"/>
</dbReference>
<feature type="region of interest" description="Disordered" evidence="3">
    <location>
        <begin position="1"/>
        <end position="27"/>
    </location>
</feature>
<keyword evidence="6" id="KW-1185">Reference proteome</keyword>
<dbReference type="Proteomes" id="UP000634139">
    <property type="component" value="Unassembled WGS sequence"/>
</dbReference>
<evidence type="ECO:0000256" key="1">
    <source>
        <dbReference type="ARBA" id="ARBA00023125"/>
    </source>
</evidence>
<dbReference type="Gene3D" id="1.10.10.60">
    <property type="entry name" value="Homeodomain-like"/>
    <property type="match status" value="1"/>
</dbReference>
<evidence type="ECO:0000259" key="4">
    <source>
        <dbReference type="PROSITE" id="PS50977"/>
    </source>
</evidence>
<gene>
    <name evidence="5" type="ORF">GCM10011617_11850</name>
</gene>
<dbReference type="PRINTS" id="PR00455">
    <property type="entry name" value="HTHTETR"/>
</dbReference>
<dbReference type="InterPro" id="IPR050624">
    <property type="entry name" value="HTH-type_Tx_Regulator"/>
</dbReference>
<evidence type="ECO:0000256" key="2">
    <source>
        <dbReference type="PROSITE-ProRule" id="PRU00335"/>
    </source>
</evidence>
<reference evidence="5" key="1">
    <citation type="journal article" date="2014" name="Int. J. Syst. Evol. Microbiol.">
        <title>Complete genome sequence of Corynebacterium casei LMG S-19264T (=DSM 44701T), isolated from a smear-ripened cheese.</title>
        <authorList>
            <consortium name="US DOE Joint Genome Institute (JGI-PGF)"/>
            <person name="Walter F."/>
            <person name="Albersmeier A."/>
            <person name="Kalinowski J."/>
            <person name="Ruckert C."/>
        </authorList>
    </citation>
    <scope>NUCLEOTIDE SEQUENCE</scope>
    <source>
        <strain evidence="5">KCTC 32422</strain>
    </source>
</reference>
<name>A0A918RCU7_9SPHN</name>
<feature type="DNA-binding region" description="H-T-H motif" evidence="2">
    <location>
        <begin position="49"/>
        <end position="68"/>
    </location>
</feature>